<name>E9FV55_DAPPU</name>
<dbReference type="OrthoDB" id="6348582at2759"/>
<dbReference type="EMBL" id="GL732525">
    <property type="protein sequence ID" value="EFX89165.1"/>
    <property type="molecule type" value="Genomic_DNA"/>
</dbReference>
<sequence length="171" mass="20012">MVSRPFSSRISSNRKNFVNLSEHRRPSQLNWVSGSLHSSSTAALLHSFEDDKSHRLNYPAINQPVQDDSQLDEWEPRVNLPEQQFHSSVLSNSAGNEKYIHLPKMYYLGKVRPTKKPVSYFENQSKEYTKITETNSYLMALEHFKLRCEMLMDPADCMYSSLLNRIKYNYK</sequence>
<organism evidence="1 2">
    <name type="scientific">Daphnia pulex</name>
    <name type="common">Water flea</name>
    <dbReference type="NCBI Taxonomy" id="6669"/>
    <lineage>
        <taxon>Eukaryota</taxon>
        <taxon>Metazoa</taxon>
        <taxon>Ecdysozoa</taxon>
        <taxon>Arthropoda</taxon>
        <taxon>Crustacea</taxon>
        <taxon>Branchiopoda</taxon>
        <taxon>Diplostraca</taxon>
        <taxon>Cladocera</taxon>
        <taxon>Anomopoda</taxon>
        <taxon>Daphniidae</taxon>
        <taxon>Daphnia</taxon>
    </lineage>
</organism>
<keyword evidence="2" id="KW-1185">Reference proteome</keyword>
<dbReference type="AlphaFoldDB" id="E9FV55"/>
<dbReference type="InParanoid" id="E9FV55"/>
<dbReference type="HOGENOM" id="CLU_1564468_0_0_1"/>
<evidence type="ECO:0000313" key="1">
    <source>
        <dbReference type="EMBL" id="EFX89165.1"/>
    </source>
</evidence>
<protein>
    <submittedName>
        <fullName evidence="1">Uncharacterized protein</fullName>
    </submittedName>
</protein>
<reference evidence="1 2" key="1">
    <citation type="journal article" date="2011" name="Science">
        <title>The ecoresponsive genome of Daphnia pulex.</title>
        <authorList>
            <person name="Colbourne J.K."/>
            <person name="Pfrender M.E."/>
            <person name="Gilbert D."/>
            <person name="Thomas W.K."/>
            <person name="Tucker A."/>
            <person name="Oakley T.H."/>
            <person name="Tokishita S."/>
            <person name="Aerts A."/>
            <person name="Arnold G.J."/>
            <person name="Basu M.K."/>
            <person name="Bauer D.J."/>
            <person name="Caceres C.E."/>
            <person name="Carmel L."/>
            <person name="Casola C."/>
            <person name="Choi J.H."/>
            <person name="Detter J.C."/>
            <person name="Dong Q."/>
            <person name="Dusheyko S."/>
            <person name="Eads B.D."/>
            <person name="Frohlich T."/>
            <person name="Geiler-Samerotte K.A."/>
            <person name="Gerlach D."/>
            <person name="Hatcher P."/>
            <person name="Jogdeo S."/>
            <person name="Krijgsveld J."/>
            <person name="Kriventseva E.V."/>
            <person name="Kultz D."/>
            <person name="Laforsch C."/>
            <person name="Lindquist E."/>
            <person name="Lopez J."/>
            <person name="Manak J.R."/>
            <person name="Muller J."/>
            <person name="Pangilinan J."/>
            <person name="Patwardhan R.P."/>
            <person name="Pitluck S."/>
            <person name="Pritham E.J."/>
            <person name="Rechtsteiner A."/>
            <person name="Rho M."/>
            <person name="Rogozin I.B."/>
            <person name="Sakarya O."/>
            <person name="Salamov A."/>
            <person name="Schaack S."/>
            <person name="Shapiro H."/>
            <person name="Shiga Y."/>
            <person name="Skalitzky C."/>
            <person name="Smith Z."/>
            <person name="Souvorov A."/>
            <person name="Sung W."/>
            <person name="Tang Z."/>
            <person name="Tsuchiya D."/>
            <person name="Tu H."/>
            <person name="Vos H."/>
            <person name="Wang M."/>
            <person name="Wolf Y.I."/>
            <person name="Yamagata H."/>
            <person name="Yamada T."/>
            <person name="Ye Y."/>
            <person name="Shaw J.R."/>
            <person name="Andrews J."/>
            <person name="Crease T.J."/>
            <person name="Tang H."/>
            <person name="Lucas S.M."/>
            <person name="Robertson H.M."/>
            <person name="Bork P."/>
            <person name="Koonin E.V."/>
            <person name="Zdobnov E.M."/>
            <person name="Grigoriev I.V."/>
            <person name="Lynch M."/>
            <person name="Boore J.L."/>
        </authorList>
    </citation>
    <scope>NUCLEOTIDE SEQUENCE [LARGE SCALE GENOMIC DNA]</scope>
</reference>
<accession>E9FV55</accession>
<gene>
    <name evidence="1" type="ORF">DAPPUDRAFT_310683</name>
</gene>
<evidence type="ECO:0000313" key="2">
    <source>
        <dbReference type="Proteomes" id="UP000000305"/>
    </source>
</evidence>
<dbReference type="KEGG" id="dpx:DAPPUDRAFT_310683"/>
<dbReference type="Proteomes" id="UP000000305">
    <property type="component" value="Unassembled WGS sequence"/>
</dbReference>
<proteinExistence type="predicted"/>